<dbReference type="Gene3D" id="3.40.35.10">
    <property type="entry name" value="Phosphotransferase system, sorbose subfamily IIB component"/>
    <property type="match status" value="1"/>
</dbReference>
<dbReference type="RefSeq" id="WP_209529832.1">
    <property type="nucleotide sequence ID" value="NZ_JAEEGA010000011.1"/>
</dbReference>
<evidence type="ECO:0000256" key="6">
    <source>
        <dbReference type="ARBA" id="ARBA00022683"/>
    </source>
</evidence>
<dbReference type="EMBL" id="JAEEGA010000011">
    <property type="protein sequence ID" value="MBP1042547.1"/>
    <property type="molecule type" value="Genomic_DNA"/>
</dbReference>
<dbReference type="AlphaFoldDB" id="A0A940P6Z1"/>
<dbReference type="InterPro" id="IPR036667">
    <property type="entry name" value="PTS_IIB_sorbose-sp_sf"/>
</dbReference>
<evidence type="ECO:0000256" key="3">
    <source>
        <dbReference type="ARBA" id="ARBA00022490"/>
    </source>
</evidence>
<dbReference type="GO" id="GO:0009401">
    <property type="term" value="P:phosphoenolpyruvate-dependent sugar phosphotransferase system"/>
    <property type="evidence" value="ECO:0007669"/>
    <property type="project" value="UniProtKB-KW"/>
</dbReference>
<dbReference type="Proteomes" id="UP000674938">
    <property type="component" value="Unassembled WGS sequence"/>
</dbReference>
<organism evidence="9 10">
    <name type="scientific">Vagococcus allomyrinae</name>
    <dbReference type="NCBI Taxonomy" id="2794353"/>
    <lineage>
        <taxon>Bacteria</taxon>
        <taxon>Bacillati</taxon>
        <taxon>Bacillota</taxon>
        <taxon>Bacilli</taxon>
        <taxon>Lactobacillales</taxon>
        <taxon>Enterococcaceae</taxon>
        <taxon>Vagococcus</taxon>
    </lineage>
</organism>
<evidence type="ECO:0000256" key="5">
    <source>
        <dbReference type="ARBA" id="ARBA00022679"/>
    </source>
</evidence>
<feature type="domain" description="PTS EIIB type-4" evidence="8">
    <location>
        <begin position="1"/>
        <end position="162"/>
    </location>
</feature>
<keyword evidence="4 9" id="KW-0762">Sugar transport</keyword>
<evidence type="ECO:0000256" key="7">
    <source>
        <dbReference type="ARBA" id="ARBA00022777"/>
    </source>
</evidence>
<evidence type="ECO:0000259" key="8">
    <source>
        <dbReference type="PROSITE" id="PS51101"/>
    </source>
</evidence>
<accession>A0A940P6Z1</accession>
<dbReference type="PROSITE" id="PS51101">
    <property type="entry name" value="PTS_EIIB_TYPE_4"/>
    <property type="match status" value="1"/>
</dbReference>
<evidence type="ECO:0000256" key="4">
    <source>
        <dbReference type="ARBA" id="ARBA00022597"/>
    </source>
</evidence>
<proteinExistence type="predicted"/>
<dbReference type="SUPFAM" id="SSF52728">
    <property type="entry name" value="PTS IIb component"/>
    <property type="match status" value="1"/>
</dbReference>
<dbReference type="InterPro" id="IPR004720">
    <property type="entry name" value="PTS_IIB_sorbose-sp"/>
</dbReference>
<keyword evidence="10" id="KW-1185">Reference proteome</keyword>
<evidence type="ECO:0000313" key="10">
    <source>
        <dbReference type="Proteomes" id="UP000674938"/>
    </source>
</evidence>
<comment type="subcellular location">
    <subcellularLocation>
        <location evidence="1">Cytoplasm</location>
    </subcellularLocation>
</comment>
<protein>
    <submittedName>
        <fullName evidence="9">PTS sugar transporter subunit IIB</fullName>
    </submittedName>
</protein>
<keyword evidence="6" id="KW-0598">Phosphotransferase system</keyword>
<keyword evidence="5" id="KW-0808">Transferase</keyword>
<keyword evidence="2" id="KW-0813">Transport</keyword>
<keyword evidence="3" id="KW-0963">Cytoplasm</keyword>
<gene>
    <name evidence="9" type="ORF">I6N95_16140</name>
</gene>
<dbReference type="GO" id="GO:0008982">
    <property type="term" value="F:protein-N(PI)-phosphohistidine-sugar phosphotransferase activity"/>
    <property type="evidence" value="ECO:0007669"/>
    <property type="project" value="InterPro"/>
</dbReference>
<comment type="caution">
    <text evidence="9">The sequence shown here is derived from an EMBL/GenBank/DDBJ whole genome shotgun (WGS) entry which is preliminary data.</text>
</comment>
<dbReference type="Pfam" id="PF03830">
    <property type="entry name" value="PTSIIB_sorb"/>
    <property type="match status" value="1"/>
</dbReference>
<evidence type="ECO:0000256" key="2">
    <source>
        <dbReference type="ARBA" id="ARBA00022448"/>
    </source>
</evidence>
<dbReference type="GO" id="GO:0016301">
    <property type="term" value="F:kinase activity"/>
    <property type="evidence" value="ECO:0007669"/>
    <property type="project" value="UniProtKB-KW"/>
</dbReference>
<sequence>MKKIVLTRIDDRLIHGQVVTAWLKHLKADAILIVDNDLAKNTMMARIYKAAAPSDIELLIKTIEDSITFLKGAAKPQSIFILTKTPEIIETLQSAEIVIREIILGGMGANKNRRQLIKNVFASDEERAAMSRMLAGGTRISYQLVPDDRQIKVEKELLEKSK</sequence>
<reference evidence="9" key="1">
    <citation type="submission" date="2020-12" db="EMBL/GenBank/DDBJ databases">
        <title>Vagococcus allomyrinae sp. nov. and Enterococcus lavae sp. nov., isolated from the larvae of Allomyrina dichotoma.</title>
        <authorList>
            <person name="Lee S.D."/>
        </authorList>
    </citation>
    <scope>NUCLEOTIDE SEQUENCE</scope>
    <source>
        <strain evidence="9">BWB3-3</strain>
    </source>
</reference>
<evidence type="ECO:0000256" key="1">
    <source>
        <dbReference type="ARBA" id="ARBA00004496"/>
    </source>
</evidence>
<dbReference type="GO" id="GO:0005737">
    <property type="term" value="C:cytoplasm"/>
    <property type="evidence" value="ECO:0007669"/>
    <property type="project" value="UniProtKB-SubCell"/>
</dbReference>
<name>A0A940P6Z1_9ENTE</name>
<evidence type="ECO:0000313" key="9">
    <source>
        <dbReference type="EMBL" id="MBP1042547.1"/>
    </source>
</evidence>
<keyword evidence="7" id="KW-0418">Kinase</keyword>